<evidence type="ECO:0000256" key="5">
    <source>
        <dbReference type="ARBA" id="ARBA00022989"/>
    </source>
</evidence>
<feature type="region of interest" description="Disordered" evidence="10">
    <location>
        <begin position="1"/>
        <end position="41"/>
    </location>
</feature>
<evidence type="ECO:0000256" key="6">
    <source>
        <dbReference type="ARBA" id="ARBA00023065"/>
    </source>
</evidence>
<evidence type="ECO:0000256" key="10">
    <source>
        <dbReference type="SAM" id="MobiDB-lite"/>
    </source>
</evidence>
<keyword evidence="8" id="KW-0375">Hydrogen ion transport</keyword>
<evidence type="ECO:0000313" key="11">
    <source>
        <dbReference type="EMBL" id="CAA2989752.1"/>
    </source>
</evidence>
<keyword evidence="5 8" id="KW-1133">Transmembrane helix</keyword>
<comment type="subcellular location">
    <subcellularLocation>
        <location evidence="1">Membrane</location>
        <topology evidence="1">Multi-pass membrane protein</topology>
    </subcellularLocation>
</comment>
<dbReference type="GO" id="GO:0007035">
    <property type="term" value="P:vacuolar acidification"/>
    <property type="evidence" value="ECO:0007669"/>
    <property type="project" value="TreeGrafter"/>
</dbReference>
<dbReference type="Gramene" id="OE9A075621T1">
    <property type="protein sequence ID" value="OE9A075621C1"/>
    <property type="gene ID" value="OE9A075621"/>
</dbReference>
<gene>
    <name evidence="11" type="ORF">OLEA9_A075621</name>
</gene>
<keyword evidence="6 8" id="KW-0406">Ion transport</keyword>
<feature type="coiled-coil region" evidence="9">
    <location>
        <begin position="87"/>
        <end position="114"/>
    </location>
</feature>
<proteinExistence type="inferred from homology"/>
<keyword evidence="7 8" id="KW-0472">Membrane</keyword>
<keyword evidence="3 8" id="KW-0813">Transport</keyword>
<dbReference type="GO" id="GO:0051117">
    <property type="term" value="F:ATPase binding"/>
    <property type="evidence" value="ECO:0007669"/>
    <property type="project" value="TreeGrafter"/>
</dbReference>
<feature type="compositionally biased region" description="Basic residues" evidence="10">
    <location>
        <begin position="19"/>
        <end position="31"/>
    </location>
</feature>
<dbReference type="InterPro" id="IPR002490">
    <property type="entry name" value="V-ATPase_116kDa_su"/>
</dbReference>
<sequence>MLSADGSDAVRADAPSPTHHPHRVRLPHHLLPRGPRPNPIQRSECRKKFIQRTYANQIKRRGEMARKLRFFREQISKAGFSPAVRSVTEADLNLDDLEVKLGGLEAELVEINANGEKLQRSYNELAEYNLIIQKMCLIYLLVIILLQLHGINHHLAAQEYSNQQDETTTLSRFSQGLRDDLRRELFLRGVITLDHAYSLTRDYELTISTPYEKRDHHHSPMSLEPPQHKSVIEPSPSSVPLIWENRCKGRNNPSPPSPYRRCIDNHSSVSLAPLPLVKSLLGPPPSNVPPILENKGKIFETPRTSSSHLLCISCKDFDHISSKCPNRALVIEECGMQTLPETLDTISHDFTSHFWRTQSPMVSTKSKFSTANQLRTDGVNPFEVVHSYKSRRPLDLIPMSPHASVSLSAGAFVYHLHDLYTEINEQLEARNASYKLQVDLHKRHFEFNIGDYVILQARNAGPYEILKHVDPNTYVNDLSSHYNHYPILIMSRLFLLMIERFSAFLFVGWIDLRLTLYGLSKQSLNKSGSSLSFDIWFFRKIAFSPFSIAPSLLFSSLLSFFSSCLCILLLVLTSSTFTDSKFLNLCYITMSTIFSFLHDTMLTFIMIDVLLMLLIMYNHVKILKMMCMRIGYLESSISTWLEGKIVPLGQIIFLGISYNFQYYQSWNFVTCLAHSELSSVFYEKVLLLAWGYNNVIIVIVGIIIFICATVGSVVSYGNSQCLPACIKASLGGVSKQVLRGRWLQVLCVLICLA</sequence>
<dbReference type="GO" id="GO:0033179">
    <property type="term" value="C:proton-transporting V-type ATPase, V0 domain"/>
    <property type="evidence" value="ECO:0007669"/>
    <property type="project" value="InterPro"/>
</dbReference>
<evidence type="ECO:0000256" key="4">
    <source>
        <dbReference type="ARBA" id="ARBA00022692"/>
    </source>
</evidence>
<organism evidence="11 12">
    <name type="scientific">Olea europaea subsp. europaea</name>
    <dbReference type="NCBI Taxonomy" id="158383"/>
    <lineage>
        <taxon>Eukaryota</taxon>
        <taxon>Viridiplantae</taxon>
        <taxon>Streptophyta</taxon>
        <taxon>Embryophyta</taxon>
        <taxon>Tracheophyta</taxon>
        <taxon>Spermatophyta</taxon>
        <taxon>Magnoliopsida</taxon>
        <taxon>eudicotyledons</taxon>
        <taxon>Gunneridae</taxon>
        <taxon>Pentapetalae</taxon>
        <taxon>asterids</taxon>
        <taxon>lamiids</taxon>
        <taxon>Lamiales</taxon>
        <taxon>Oleaceae</taxon>
        <taxon>Oleeae</taxon>
        <taxon>Olea</taxon>
    </lineage>
</organism>
<evidence type="ECO:0000256" key="1">
    <source>
        <dbReference type="ARBA" id="ARBA00004141"/>
    </source>
</evidence>
<comment type="caution">
    <text evidence="8">Lacks conserved residue(s) required for the propagation of feature annotation.</text>
</comment>
<dbReference type="OrthoDB" id="900766at2759"/>
<dbReference type="Pfam" id="PF01496">
    <property type="entry name" value="V_ATPase_I"/>
    <property type="match status" value="1"/>
</dbReference>
<feature type="transmembrane region" description="Helical" evidence="8">
    <location>
        <begin position="548"/>
        <end position="570"/>
    </location>
</feature>
<evidence type="ECO:0000256" key="8">
    <source>
        <dbReference type="RuleBase" id="RU361189"/>
    </source>
</evidence>
<name>A0A8S0SBR6_OLEEU</name>
<dbReference type="PANTHER" id="PTHR11629">
    <property type="entry name" value="VACUOLAR PROTON ATPASES"/>
    <property type="match status" value="1"/>
</dbReference>
<dbReference type="Proteomes" id="UP000594638">
    <property type="component" value="Unassembled WGS sequence"/>
</dbReference>
<evidence type="ECO:0000256" key="3">
    <source>
        <dbReference type="ARBA" id="ARBA00022448"/>
    </source>
</evidence>
<feature type="transmembrane region" description="Helical" evidence="8">
    <location>
        <begin position="695"/>
        <end position="717"/>
    </location>
</feature>
<dbReference type="GO" id="GO:0046961">
    <property type="term" value="F:proton-transporting ATPase activity, rotational mechanism"/>
    <property type="evidence" value="ECO:0007669"/>
    <property type="project" value="InterPro"/>
</dbReference>
<reference evidence="11 12" key="1">
    <citation type="submission" date="2019-12" db="EMBL/GenBank/DDBJ databases">
        <authorList>
            <person name="Alioto T."/>
            <person name="Alioto T."/>
            <person name="Gomez Garrido J."/>
        </authorList>
    </citation>
    <scope>NUCLEOTIDE SEQUENCE [LARGE SCALE GENOMIC DNA]</scope>
</reference>
<dbReference type="GO" id="GO:0016471">
    <property type="term" value="C:vacuolar proton-transporting V-type ATPase complex"/>
    <property type="evidence" value="ECO:0007669"/>
    <property type="project" value="TreeGrafter"/>
</dbReference>
<evidence type="ECO:0000256" key="2">
    <source>
        <dbReference type="ARBA" id="ARBA00009904"/>
    </source>
</evidence>
<dbReference type="PANTHER" id="PTHR11629:SF112">
    <property type="entry name" value="V-TYPE PROTON ATPASE SUBUNIT A3"/>
    <property type="match status" value="1"/>
</dbReference>
<comment type="function">
    <text evidence="8">Essential component of the vacuolar proton pump (V-ATPase), a multimeric enzyme that catalyzes the translocation of protons across the membranes. Required for assembly and activity of the V-ATPase.</text>
</comment>
<evidence type="ECO:0000313" key="12">
    <source>
        <dbReference type="Proteomes" id="UP000594638"/>
    </source>
</evidence>
<dbReference type="AlphaFoldDB" id="A0A8S0SBR6"/>
<feature type="transmembrane region" description="Helical" evidence="8">
    <location>
        <begin position="604"/>
        <end position="620"/>
    </location>
</feature>
<evidence type="ECO:0000256" key="9">
    <source>
        <dbReference type="SAM" id="Coils"/>
    </source>
</evidence>
<comment type="similarity">
    <text evidence="2 8">Belongs to the V-ATPase 116 kDa subunit family.</text>
</comment>
<keyword evidence="9" id="KW-0175">Coiled coil</keyword>
<comment type="caution">
    <text evidence="11">The sequence shown here is derived from an EMBL/GenBank/DDBJ whole genome shotgun (WGS) entry which is preliminary data.</text>
</comment>
<protein>
    <recommendedName>
        <fullName evidence="8">V-type proton ATPase subunit a</fullName>
    </recommendedName>
</protein>
<keyword evidence="4 8" id="KW-0812">Transmembrane</keyword>
<dbReference type="EMBL" id="CACTIH010004147">
    <property type="protein sequence ID" value="CAA2989752.1"/>
    <property type="molecule type" value="Genomic_DNA"/>
</dbReference>
<accession>A0A8S0SBR6</accession>
<keyword evidence="12" id="KW-1185">Reference proteome</keyword>
<evidence type="ECO:0000256" key="7">
    <source>
        <dbReference type="ARBA" id="ARBA00023136"/>
    </source>
</evidence>